<evidence type="ECO:0000313" key="2">
    <source>
        <dbReference type="EMBL" id="PIT86620.1"/>
    </source>
</evidence>
<sequence>MYHSGNELLDPYILFEKGQLQPGMHAADFGCGRTGHIIFPAATVVGPQGVLFAVDILKDALHAIEKRANMEGLTNIHPVWSNVEYVGKTAIPPGSLDVVFVVNVLSHSDNRHGMLEEAKRLLKKKGRIIVADWTSQGLSIAPKGERFVDFENIKEWGRLHGFAVQAEFPVGKYHRGVALYRNI</sequence>
<accession>A0A2M6W1N3</accession>
<dbReference type="Pfam" id="PF13847">
    <property type="entry name" value="Methyltransf_31"/>
    <property type="match status" value="1"/>
</dbReference>
<dbReference type="AlphaFoldDB" id="A0A2M6W1N3"/>
<dbReference type="InterPro" id="IPR025714">
    <property type="entry name" value="Methyltranfer_dom"/>
</dbReference>
<dbReference type="InterPro" id="IPR029063">
    <property type="entry name" value="SAM-dependent_MTases_sf"/>
</dbReference>
<dbReference type="Proteomes" id="UP000229362">
    <property type="component" value="Unassembled WGS sequence"/>
</dbReference>
<gene>
    <name evidence="2" type="ORF">COU33_02105</name>
</gene>
<protein>
    <recommendedName>
        <fullName evidence="1">Methyltransferase domain-containing protein</fullName>
    </recommendedName>
</protein>
<reference evidence="3" key="1">
    <citation type="submission" date="2017-09" db="EMBL/GenBank/DDBJ databases">
        <title>Depth-based differentiation of microbial function through sediment-hosted aquifers and enrichment of novel symbionts in the deep terrestrial subsurface.</title>
        <authorList>
            <person name="Probst A.J."/>
            <person name="Ladd B."/>
            <person name="Jarett J.K."/>
            <person name="Geller-Mcgrath D.E."/>
            <person name="Sieber C.M.K."/>
            <person name="Emerson J.B."/>
            <person name="Anantharaman K."/>
            <person name="Thomas B.C."/>
            <person name="Malmstrom R."/>
            <person name="Stieglmeier M."/>
            <person name="Klingl A."/>
            <person name="Woyke T."/>
            <person name="Ryan C.M."/>
            <person name="Banfield J.F."/>
        </authorList>
    </citation>
    <scope>NUCLEOTIDE SEQUENCE [LARGE SCALE GENOMIC DNA]</scope>
</reference>
<feature type="domain" description="Methyltransferase" evidence="1">
    <location>
        <begin position="21"/>
        <end position="134"/>
    </location>
</feature>
<dbReference type="EMBL" id="PFBZ01000090">
    <property type="protein sequence ID" value="PIT86620.1"/>
    <property type="molecule type" value="Genomic_DNA"/>
</dbReference>
<dbReference type="CDD" id="cd02440">
    <property type="entry name" value="AdoMet_MTases"/>
    <property type="match status" value="1"/>
</dbReference>
<evidence type="ECO:0000313" key="3">
    <source>
        <dbReference type="Proteomes" id="UP000229362"/>
    </source>
</evidence>
<name>A0A2M6W1N3_9BACT</name>
<proteinExistence type="predicted"/>
<dbReference type="Gene3D" id="3.40.50.150">
    <property type="entry name" value="Vaccinia Virus protein VP39"/>
    <property type="match status" value="1"/>
</dbReference>
<dbReference type="SUPFAM" id="SSF53335">
    <property type="entry name" value="S-adenosyl-L-methionine-dependent methyltransferases"/>
    <property type="match status" value="1"/>
</dbReference>
<organism evidence="2 3">
    <name type="scientific">Candidatus Magasanikbacteria bacterium CG10_big_fil_rev_8_21_14_0_10_43_6</name>
    <dbReference type="NCBI Taxonomy" id="1974650"/>
    <lineage>
        <taxon>Bacteria</taxon>
        <taxon>Candidatus Magasanikiibacteriota</taxon>
    </lineage>
</organism>
<comment type="caution">
    <text evidence="2">The sequence shown here is derived from an EMBL/GenBank/DDBJ whole genome shotgun (WGS) entry which is preliminary data.</text>
</comment>
<evidence type="ECO:0000259" key="1">
    <source>
        <dbReference type="Pfam" id="PF13847"/>
    </source>
</evidence>